<feature type="domain" description="Luciferase-like" evidence="3">
    <location>
        <begin position="21"/>
        <end position="309"/>
    </location>
</feature>
<dbReference type="KEGG" id="sdf:ACG33_10740"/>
<dbReference type="PANTHER" id="PTHR30137:SF8">
    <property type="entry name" value="BLR5498 PROTEIN"/>
    <property type="match status" value="1"/>
</dbReference>
<proteinExistence type="predicted"/>
<dbReference type="Gene3D" id="3.20.20.30">
    <property type="entry name" value="Luciferase-like domain"/>
    <property type="match status" value="1"/>
</dbReference>
<dbReference type="InterPro" id="IPR036661">
    <property type="entry name" value="Luciferase-like_sf"/>
</dbReference>
<sequence length="331" mass="37020">MEFWTSFAGQFVLRGFALSVPASYDQLVATAVDAERLGFDGVVASEHHFEYNRFLPYPLQALAAAASATSKIRLITGAMLLPLYDPMRAAEAAATVDILSNGRVTLGLGMGYRPMEFDGIGTAKSTRGARLSEAMEVIRLASSQERFSYQGKHYQYTDEQLFPMPVQQPIDMWFCGGTTRIGAQRAASGGFDYWTANSGYDRAKDIIDLYRDFGKTAGYGPDDLRVAVFRDVFVGDTLAEAHDARDWFLESYYNEHIRCYGYLLDDRGEPLFNPPFDHPAYLAFVESLLCGTYDMVITELKRFEKLGVHSITVPAVQLEALSKHVLPEFQR</sequence>
<dbReference type="STRING" id="465721.ACG33_10740"/>
<evidence type="ECO:0000256" key="1">
    <source>
        <dbReference type="ARBA" id="ARBA00023002"/>
    </source>
</evidence>
<accession>A0A127FD77</accession>
<keyword evidence="2" id="KW-0503">Monooxygenase</keyword>
<name>A0A127FD77_STEDE</name>
<evidence type="ECO:0000259" key="3">
    <source>
        <dbReference type="Pfam" id="PF00296"/>
    </source>
</evidence>
<evidence type="ECO:0000313" key="4">
    <source>
        <dbReference type="EMBL" id="AMN47565.1"/>
    </source>
</evidence>
<dbReference type="InterPro" id="IPR050766">
    <property type="entry name" value="Bact_Lucif_Oxidored"/>
</dbReference>
<dbReference type="Proteomes" id="UP000070250">
    <property type="component" value="Chromosome"/>
</dbReference>
<gene>
    <name evidence="4" type="ORF">ACG33_10740</name>
</gene>
<protein>
    <recommendedName>
        <fullName evidence="3">Luciferase-like domain-containing protein</fullName>
    </recommendedName>
</protein>
<dbReference type="GO" id="GO:0016705">
    <property type="term" value="F:oxidoreductase activity, acting on paired donors, with incorporation or reduction of molecular oxygen"/>
    <property type="evidence" value="ECO:0007669"/>
    <property type="project" value="InterPro"/>
</dbReference>
<dbReference type="GO" id="GO:0005829">
    <property type="term" value="C:cytosol"/>
    <property type="evidence" value="ECO:0007669"/>
    <property type="project" value="TreeGrafter"/>
</dbReference>
<evidence type="ECO:0000313" key="5">
    <source>
        <dbReference type="Proteomes" id="UP000070250"/>
    </source>
</evidence>
<dbReference type="GO" id="GO:0004497">
    <property type="term" value="F:monooxygenase activity"/>
    <property type="evidence" value="ECO:0007669"/>
    <property type="project" value="UniProtKB-KW"/>
</dbReference>
<keyword evidence="5" id="KW-1185">Reference proteome</keyword>
<evidence type="ECO:0000256" key="2">
    <source>
        <dbReference type="ARBA" id="ARBA00023033"/>
    </source>
</evidence>
<dbReference type="SUPFAM" id="SSF51679">
    <property type="entry name" value="Bacterial luciferase-like"/>
    <property type="match status" value="1"/>
</dbReference>
<organism evidence="4 5">
    <name type="scientific">Steroidobacter denitrificans</name>
    <dbReference type="NCBI Taxonomy" id="465721"/>
    <lineage>
        <taxon>Bacteria</taxon>
        <taxon>Pseudomonadati</taxon>
        <taxon>Pseudomonadota</taxon>
        <taxon>Gammaproteobacteria</taxon>
        <taxon>Steroidobacterales</taxon>
        <taxon>Steroidobacteraceae</taxon>
        <taxon>Steroidobacter</taxon>
    </lineage>
</organism>
<dbReference type="EMBL" id="CP011971">
    <property type="protein sequence ID" value="AMN47565.1"/>
    <property type="molecule type" value="Genomic_DNA"/>
</dbReference>
<dbReference type="PANTHER" id="PTHR30137">
    <property type="entry name" value="LUCIFERASE-LIKE MONOOXYGENASE"/>
    <property type="match status" value="1"/>
</dbReference>
<dbReference type="RefSeq" id="WP_066921094.1">
    <property type="nucleotide sequence ID" value="NZ_CP011971.1"/>
</dbReference>
<dbReference type="InterPro" id="IPR011251">
    <property type="entry name" value="Luciferase-like_dom"/>
</dbReference>
<dbReference type="OrthoDB" id="7903015at2"/>
<dbReference type="AlphaFoldDB" id="A0A127FD77"/>
<reference evidence="4 5" key="1">
    <citation type="submission" date="2015-06" db="EMBL/GenBank/DDBJ databases">
        <title>A Comprehensive Approach to Explore the Metabolic and Phylogenetic Diversity of Bacterial Steroid Degradation in the Environment: Testosterone as an Example.</title>
        <authorList>
            <person name="Yang F.-C."/>
            <person name="Chen Y.-L."/>
            <person name="Yu C.-P."/>
            <person name="Tang S.-L."/>
            <person name="Wang P.-H."/>
            <person name="Ismail W."/>
            <person name="Wang C.-H."/>
            <person name="Yang C.-Y."/>
            <person name="Chiang Y.-R."/>
        </authorList>
    </citation>
    <scope>NUCLEOTIDE SEQUENCE [LARGE SCALE GENOMIC DNA]</scope>
    <source>
        <strain evidence="4 5">DSM 18526</strain>
    </source>
</reference>
<keyword evidence="1" id="KW-0560">Oxidoreductase</keyword>
<dbReference type="Pfam" id="PF00296">
    <property type="entry name" value="Bac_luciferase"/>
    <property type="match status" value="1"/>
</dbReference>